<keyword evidence="6" id="KW-0472">Membrane</keyword>
<dbReference type="OrthoDB" id="905895at2"/>
<feature type="signal peptide" evidence="7">
    <location>
        <begin position="1"/>
        <end position="18"/>
    </location>
</feature>
<evidence type="ECO:0000256" key="7">
    <source>
        <dbReference type="SAM" id="SignalP"/>
    </source>
</evidence>
<dbReference type="InterPro" id="IPR035965">
    <property type="entry name" value="PAS-like_dom_sf"/>
</dbReference>
<keyword evidence="6" id="KW-1133">Transmembrane helix</keyword>
<dbReference type="InterPro" id="IPR052162">
    <property type="entry name" value="Sensor_kinase/Photoreceptor"/>
</dbReference>
<keyword evidence="6" id="KW-0812">Transmembrane</keyword>
<dbReference type="eggNOG" id="COG0834">
    <property type="taxonomic scope" value="Bacteria"/>
</dbReference>
<dbReference type="PANTHER" id="PTHR43304:SF1">
    <property type="entry name" value="PAC DOMAIN-CONTAINING PROTEIN"/>
    <property type="match status" value="1"/>
</dbReference>
<comment type="caution">
    <text evidence="10">The sequence shown here is derived from an EMBL/GenBank/DDBJ whole genome shotgun (WGS) entry which is preliminary data.</text>
</comment>
<evidence type="ECO:0000256" key="1">
    <source>
        <dbReference type="ARBA" id="ARBA00000085"/>
    </source>
</evidence>
<feature type="chain" id="PRO_5003993454" description="histidine kinase" evidence="7">
    <location>
        <begin position="19"/>
        <end position="512"/>
    </location>
</feature>
<dbReference type="CDD" id="cd00082">
    <property type="entry name" value="HisKA"/>
    <property type="match status" value="1"/>
</dbReference>
<evidence type="ECO:0000313" key="10">
    <source>
        <dbReference type="EMBL" id="ELR71392.1"/>
    </source>
</evidence>
<dbReference type="Gene3D" id="3.30.450.20">
    <property type="entry name" value="PAS domain"/>
    <property type="match status" value="1"/>
</dbReference>
<dbReference type="InterPro" id="IPR001638">
    <property type="entry name" value="Solute-binding_3/MltF_N"/>
</dbReference>
<evidence type="ECO:0000256" key="6">
    <source>
        <dbReference type="SAM" id="Phobius"/>
    </source>
</evidence>
<dbReference type="NCBIfam" id="TIGR00229">
    <property type="entry name" value="sensory_box"/>
    <property type="match status" value="1"/>
</dbReference>
<dbReference type="InterPro" id="IPR036097">
    <property type="entry name" value="HisK_dim/P_sf"/>
</dbReference>
<proteinExistence type="predicted"/>
<evidence type="ECO:0000256" key="3">
    <source>
        <dbReference type="ARBA" id="ARBA00022553"/>
    </source>
</evidence>
<dbReference type="Pfam" id="PF00497">
    <property type="entry name" value="SBP_bac_3"/>
    <property type="match status" value="1"/>
</dbReference>
<feature type="domain" description="PAS" evidence="8">
    <location>
        <begin position="309"/>
        <end position="381"/>
    </location>
</feature>
<evidence type="ECO:0000256" key="4">
    <source>
        <dbReference type="ARBA" id="ARBA00022679"/>
    </source>
</evidence>
<dbReference type="STRING" id="1237149.C900_02733"/>
<dbReference type="SUPFAM" id="SSF55785">
    <property type="entry name" value="PYP-like sensor domain (PAS domain)"/>
    <property type="match status" value="1"/>
</dbReference>
<comment type="catalytic activity">
    <reaction evidence="1">
        <text>ATP + protein L-histidine = ADP + protein N-phospho-L-histidine.</text>
        <dbReference type="EC" id="2.7.13.3"/>
    </reaction>
</comment>
<dbReference type="CDD" id="cd01007">
    <property type="entry name" value="PBP2_BvgS_HisK_like"/>
    <property type="match status" value="1"/>
</dbReference>
<accession>L8JVY4</accession>
<evidence type="ECO:0000259" key="9">
    <source>
        <dbReference type="PROSITE" id="PS50113"/>
    </source>
</evidence>
<feature type="domain" description="PAC" evidence="9">
    <location>
        <begin position="385"/>
        <end position="437"/>
    </location>
</feature>
<keyword evidence="11" id="KW-1185">Reference proteome</keyword>
<dbReference type="InterPro" id="IPR013655">
    <property type="entry name" value="PAS_fold_3"/>
</dbReference>
<protein>
    <recommendedName>
        <fullName evidence="2">histidine kinase</fullName>
        <ecNumber evidence="2">2.7.13.3</ecNumber>
    </recommendedName>
</protein>
<evidence type="ECO:0000256" key="5">
    <source>
        <dbReference type="ARBA" id="ARBA00022777"/>
    </source>
</evidence>
<dbReference type="RefSeq" id="WP_009580036.1">
    <property type="nucleotide sequence ID" value="NZ_AMZN01000040.1"/>
</dbReference>
<dbReference type="GO" id="GO:0000155">
    <property type="term" value="F:phosphorelay sensor kinase activity"/>
    <property type="evidence" value="ECO:0007669"/>
    <property type="project" value="InterPro"/>
</dbReference>
<dbReference type="SMART" id="SM00086">
    <property type="entry name" value="PAC"/>
    <property type="match status" value="1"/>
</dbReference>
<organism evidence="10 11">
    <name type="scientific">Fulvivirga imtechensis AK7</name>
    <dbReference type="NCBI Taxonomy" id="1237149"/>
    <lineage>
        <taxon>Bacteria</taxon>
        <taxon>Pseudomonadati</taxon>
        <taxon>Bacteroidota</taxon>
        <taxon>Cytophagia</taxon>
        <taxon>Cytophagales</taxon>
        <taxon>Fulvivirgaceae</taxon>
        <taxon>Fulvivirga</taxon>
    </lineage>
</organism>
<dbReference type="PROSITE" id="PS50113">
    <property type="entry name" value="PAC"/>
    <property type="match status" value="1"/>
</dbReference>
<reference evidence="10 11" key="1">
    <citation type="submission" date="2012-12" db="EMBL/GenBank/DDBJ databases">
        <title>Genome assembly of Fulvivirga imtechensis AK7.</title>
        <authorList>
            <person name="Nupur N."/>
            <person name="Khatri I."/>
            <person name="Kumar R."/>
            <person name="Subramanian S."/>
            <person name="Pinnaka A."/>
        </authorList>
    </citation>
    <scope>NUCLEOTIDE SEQUENCE [LARGE SCALE GENOMIC DNA]</scope>
    <source>
        <strain evidence="10 11">AK7</strain>
    </source>
</reference>
<keyword evidence="7" id="KW-0732">Signal</keyword>
<dbReference type="EC" id="2.7.13.3" evidence="2"/>
<dbReference type="Proteomes" id="UP000011135">
    <property type="component" value="Unassembled WGS sequence"/>
</dbReference>
<gene>
    <name evidence="10" type="ORF">C900_02733</name>
</gene>
<dbReference type="InterPro" id="IPR000700">
    <property type="entry name" value="PAS-assoc_C"/>
</dbReference>
<dbReference type="SUPFAM" id="SSF53850">
    <property type="entry name" value="Periplasmic binding protein-like II"/>
    <property type="match status" value="1"/>
</dbReference>
<feature type="transmembrane region" description="Helical" evidence="6">
    <location>
        <begin position="274"/>
        <end position="294"/>
    </location>
</feature>
<dbReference type="Pfam" id="PF08447">
    <property type="entry name" value="PAS_3"/>
    <property type="match status" value="1"/>
</dbReference>
<dbReference type="SMART" id="SM00062">
    <property type="entry name" value="PBPb"/>
    <property type="match status" value="1"/>
</dbReference>
<dbReference type="PROSITE" id="PS50112">
    <property type="entry name" value="PAS"/>
    <property type="match status" value="1"/>
</dbReference>
<keyword evidence="4" id="KW-0808">Transferase</keyword>
<dbReference type="InterPro" id="IPR001610">
    <property type="entry name" value="PAC"/>
</dbReference>
<dbReference type="Gene3D" id="1.10.287.130">
    <property type="match status" value="1"/>
</dbReference>
<keyword evidence="3" id="KW-0597">Phosphoprotein</keyword>
<dbReference type="eggNOG" id="COG2203">
    <property type="taxonomic scope" value="Bacteria"/>
</dbReference>
<evidence type="ECO:0000256" key="2">
    <source>
        <dbReference type="ARBA" id="ARBA00012438"/>
    </source>
</evidence>
<dbReference type="SUPFAM" id="SSF47384">
    <property type="entry name" value="Homodimeric domain of signal transducing histidine kinase"/>
    <property type="match status" value="1"/>
</dbReference>
<keyword evidence="5" id="KW-0418">Kinase</keyword>
<dbReference type="InterPro" id="IPR000014">
    <property type="entry name" value="PAS"/>
</dbReference>
<name>L8JVY4_9BACT</name>
<evidence type="ECO:0000259" key="8">
    <source>
        <dbReference type="PROSITE" id="PS50112"/>
    </source>
</evidence>
<dbReference type="AlphaFoldDB" id="L8JVY4"/>
<dbReference type="Gene3D" id="3.40.190.10">
    <property type="entry name" value="Periplasmic binding protein-like II"/>
    <property type="match status" value="2"/>
</dbReference>
<evidence type="ECO:0000313" key="11">
    <source>
        <dbReference type="Proteomes" id="UP000011135"/>
    </source>
</evidence>
<dbReference type="PANTHER" id="PTHR43304">
    <property type="entry name" value="PHYTOCHROME-LIKE PROTEIN CPH1"/>
    <property type="match status" value="1"/>
</dbReference>
<sequence length="512" mass="59818">MKLYLLSFLLLLSQNAFSFSEYTLLSAKERQWLQANKDNIRFGPNPTWRPTDYVDFDGVHQGIVSDYIKLFEKRLGVSFTYQYFDDWSGLLRGLQNREVDFVGAIQKTTRRDDFLNFSDSYLEIPIVIIVRNDYPRVISHDNMKGMKLAGVSDYASVEYIKNRYPEARVIEYKDDLTALVQTSMGNTDGTIIDLLTASHLVEEYGITNLALGLTLNYKWEIRFAISQEMPELEAIINKLLNSINEEQRAAIYHKWVNIDNLKSENFFERNYERLIYLSAFILMVFIIVLLYSYVLKRQVRNRTLALKKSNEQYSYVTKATFDAIWDLDLVASTLTWGEGFYTLFGYDVNHTSTSHAFWRKYIHPDDKERVSKSLWMAISGEDSTWKESYRYLKINGEYAYVQDKAVIIRDESGKAIRMIGAIQDVTERRKYIRAIENQNTQLREIAHIQSHVVRAPLARIMGLINLVKTQDLDPQQSELLEYIKTSAHDLDQVVRGIVRQTERIEEDIEIKF</sequence>
<dbReference type="InterPro" id="IPR003661">
    <property type="entry name" value="HisK_dim/P_dom"/>
</dbReference>
<dbReference type="EMBL" id="AMZN01000040">
    <property type="protein sequence ID" value="ELR71392.1"/>
    <property type="molecule type" value="Genomic_DNA"/>
</dbReference>